<evidence type="ECO:0000313" key="2">
    <source>
        <dbReference type="Proteomes" id="UP000199527"/>
    </source>
</evidence>
<organism evidence="1 2">
    <name type="scientific">Ferrimonas sediminum</name>
    <dbReference type="NCBI Taxonomy" id="718193"/>
    <lineage>
        <taxon>Bacteria</taxon>
        <taxon>Pseudomonadati</taxon>
        <taxon>Pseudomonadota</taxon>
        <taxon>Gammaproteobacteria</taxon>
        <taxon>Alteromonadales</taxon>
        <taxon>Ferrimonadaceae</taxon>
        <taxon>Ferrimonas</taxon>
    </lineage>
</organism>
<reference evidence="2" key="1">
    <citation type="submission" date="2016-10" db="EMBL/GenBank/DDBJ databases">
        <authorList>
            <person name="Varghese N."/>
            <person name="Submissions S."/>
        </authorList>
    </citation>
    <scope>NUCLEOTIDE SEQUENCE [LARGE SCALE GENOMIC DNA]</scope>
    <source>
        <strain evidence="2">DSM 23317</strain>
    </source>
</reference>
<keyword evidence="2" id="KW-1185">Reference proteome</keyword>
<gene>
    <name evidence="1" type="ORF">SAMN04488540_103141</name>
</gene>
<dbReference type="Proteomes" id="UP000199527">
    <property type="component" value="Unassembled WGS sequence"/>
</dbReference>
<dbReference type="AlphaFoldDB" id="A0A1G8NJ15"/>
<accession>A0A1G8NJ15</accession>
<evidence type="ECO:0000313" key="1">
    <source>
        <dbReference type="EMBL" id="SDI80097.1"/>
    </source>
</evidence>
<dbReference type="EMBL" id="FNEM01000003">
    <property type="protein sequence ID" value="SDI80097.1"/>
    <property type="molecule type" value="Genomic_DNA"/>
</dbReference>
<proteinExistence type="predicted"/>
<dbReference type="RefSeq" id="WP_143026566.1">
    <property type="nucleotide sequence ID" value="NZ_FNEM01000003.1"/>
</dbReference>
<name>A0A1G8NJ15_9GAMM</name>
<protein>
    <submittedName>
        <fullName evidence="1">Uncharacterized protein</fullName>
    </submittedName>
</protein>
<sequence length="65" mass="7169">MDWMMGVALAVVALALGVGVKRVLTPVKPQMVVQPPQQRPCPRCKFTLGYADAPCRKCKIYPQPD</sequence>